<gene>
    <name evidence="2" type="ORF">CUMW_261050</name>
</gene>
<dbReference type="GO" id="GO:0004637">
    <property type="term" value="F:phosphoribosylamine-glycine ligase activity"/>
    <property type="evidence" value="ECO:0007669"/>
    <property type="project" value="TreeGrafter"/>
</dbReference>
<dbReference type="Proteomes" id="UP000236630">
    <property type="component" value="Unassembled WGS sequence"/>
</dbReference>
<dbReference type="Gene3D" id="3.30.1330.10">
    <property type="entry name" value="PurM-like, N-terminal domain"/>
    <property type="match status" value="1"/>
</dbReference>
<dbReference type="PANTHER" id="PTHR10520:SF12">
    <property type="entry name" value="TRIFUNCTIONAL PURINE BIOSYNTHETIC PROTEIN ADENOSINE-3"/>
    <property type="match status" value="1"/>
</dbReference>
<dbReference type="EMBL" id="BDQV01000801">
    <property type="protein sequence ID" value="GAY68039.1"/>
    <property type="molecule type" value="Genomic_DNA"/>
</dbReference>
<reference evidence="2 3" key="1">
    <citation type="journal article" date="2017" name="Front. Genet.">
        <title>Draft sequencing of the heterozygous diploid genome of Satsuma (Citrus unshiu Marc.) using a hybrid assembly approach.</title>
        <authorList>
            <person name="Shimizu T."/>
            <person name="Tanizawa Y."/>
            <person name="Mochizuki T."/>
            <person name="Nagasaki H."/>
            <person name="Yoshioka T."/>
            <person name="Toyoda A."/>
            <person name="Fujiyama A."/>
            <person name="Kaminuma E."/>
            <person name="Nakamura Y."/>
        </authorList>
    </citation>
    <scope>NUCLEOTIDE SEQUENCE [LARGE SCALE GENOMIC DNA]</scope>
    <source>
        <strain evidence="3">cv. Miyagawa wase</strain>
    </source>
</reference>
<dbReference type="InterPro" id="IPR036921">
    <property type="entry name" value="PurM-like_N_sf"/>
</dbReference>
<keyword evidence="3" id="KW-1185">Reference proteome</keyword>
<dbReference type="PANTHER" id="PTHR10520">
    <property type="entry name" value="TRIFUNCTIONAL PURINE BIOSYNTHETIC PROTEIN ADENOSINE-3-RELATED"/>
    <property type="match status" value="1"/>
</dbReference>
<evidence type="ECO:0000313" key="2">
    <source>
        <dbReference type="EMBL" id="GAY68039.1"/>
    </source>
</evidence>
<dbReference type="STRING" id="55188.A0A2H5QTW4"/>
<evidence type="ECO:0000313" key="3">
    <source>
        <dbReference type="Proteomes" id="UP000236630"/>
    </source>
</evidence>
<protein>
    <recommendedName>
        <fullName evidence="1">PurM-like N-terminal domain-containing protein</fullName>
    </recommendedName>
</protein>
<dbReference type="InterPro" id="IPR036676">
    <property type="entry name" value="PurM-like_C_sf"/>
</dbReference>
<dbReference type="GO" id="GO:0004641">
    <property type="term" value="F:phosphoribosylformylglycinamidine cyclo-ligase activity"/>
    <property type="evidence" value="ECO:0007669"/>
    <property type="project" value="InterPro"/>
</dbReference>
<sequence length="262" mass="28882">MSTSIAANTELSHCFASLINYFPNKPNPTNYVLLNCAYECKILFLSIASKGVRGQLPYSFNQGVTYKDAWVDIDVGSKLLRRIAKMAPRIGAFGGDSYLVAGTDELASNVTLFQVAMNVNDIVTFGAKPLFFLDYFATSHWTAEMCDFYVATEYDLSGFAIGIVKKDSVINGKNILAGDVLIGQPSNGVHSNGFWPKVAFYLISNFLVKTLHWIKLQVLDIISKGGEKGILHIVGSGFTDNILWVFPKGLGVVRRIEDSEMR</sequence>
<feature type="domain" description="PurM-like N-terminal" evidence="1">
    <location>
        <begin position="114"/>
        <end position="141"/>
    </location>
</feature>
<organism evidence="2 3">
    <name type="scientific">Citrus unshiu</name>
    <name type="common">Satsuma mandarin</name>
    <name type="synonym">Citrus nobilis var. unshiu</name>
    <dbReference type="NCBI Taxonomy" id="55188"/>
    <lineage>
        <taxon>Eukaryota</taxon>
        <taxon>Viridiplantae</taxon>
        <taxon>Streptophyta</taxon>
        <taxon>Embryophyta</taxon>
        <taxon>Tracheophyta</taxon>
        <taxon>Spermatophyta</taxon>
        <taxon>Magnoliopsida</taxon>
        <taxon>eudicotyledons</taxon>
        <taxon>Gunneridae</taxon>
        <taxon>Pentapetalae</taxon>
        <taxon>rosids</taxon>
        <taxon>malvids</taxon>
        <taxon>Sapindales</taxon>
        <taxon>Rutaceae</taxon>
        <taxon>Aurantioideae</taxon>
        <taxon>Citrus</taxon>
    </lineage>
</organism>
<evidence type="ECO:0000259" key="1">
    <source>
        <dbReference type="Pfam" id="PF00586"/>
    </source>
</evidence>
<dbReference type="SUPFAM" id="SSF56042">
    <property type="entry name" value="PurM C-terminal domain-like"/>
    <property type="match status" value="1"/>
</dbReference>
<dbReference type="GO" id="GO:0046084">
    <property type="term" value="P:adenine biosynthetic process"/>
    <property type="evidence" value="ECO:0007669"/>
    <property type="project" value="TreeGrafter"/>
</dbReference>
<dbReference type="SUPFAM" id="SSF55326">
    <property type="entry name" value="PurM N-terminal domain-like"/>
    <property type="match status" value="1"/>
</dbReference>
<accession>A0A2H5QTW4</accession>
<dbReference type="InterPro" id="IPR016188">
    <property type="entry name" value="PurM-like_N"/>
</dbReference>
<dbReference type="AlphaFoldDB" id="A0A2H5QTW4"/>
<dbReference type="Pfam" id="PF00586">
    <property type="entry name" value="AIRS"/>
    <property type="match status" value="1"/>
</dbReference>
<dbReference type="GO" id="GO:0006189">
    <property type="term" value="P:'de novo' IMP biosynthetic process"/>
    <property type="evidence" value="ECO:0007669"/>
    <property type="project" value="InterPro"/>
</dbReference>
<dbReference type="InterPro" id="IPR004733">
    <property type="entry name" value="PurM_cligase"/>
</dbReference>
<proteinExistence type="predicted"/>
<comment type="caution">
    <text evidence="2">The sequence shown here is derived from an EMBL/GenBank/DDBJ whole genome shotgun (WGS) entry which is preliminary data.</text>
</comment>
<name>A0A2H5QTW4_CITUN</name>
<dbReference type="GO" id="GO:0005829">
    <property type="term" value="C:cytosol"/>
    <property type="evidence" value="ECO:0007669"/>
    <property type="project" value="TreeGrafter"/>
</dbReference>